<evidence type="ECO:0000313" key="2">
    <source>
        <dbReference type="EMBL" id="KAG1904965.1"/>
    </source>
</evidence>
<dbReference type="RefSeq" id="XP_041230540.1">
    <property type="nucleotide sequence ID" value="XM_041376618.1"/>
</dbReference>
<dbReference type="Proteomes" id="UP001195769">
    <property type="component" value="Unassembled WGS sequence"/>
</dbReference>
<dbReference type="EMBL" id="JABBWK010000008">
    <property type="protein sequence ID" value="KAG1904965.1"/>
    <property type="molecule type" value="Genomic_DNA"/>
</dbReference>
<feature type="compositionally biased region" description="Polar residues" evidence="1">
    <location>
        <begin position="985"/>
        <end position="997"/>
    </location>
</feature>
<comment type="caution">
    <text evidence="2">The sequence shown here is derived from an EMBL/GenBank/DDBJ whole genome shotgun (WGS) entry which is preliminary data.</text>
</comment>
<proteinExistence type="predicted"/>
<feature type="compositionally biased region" description="Polar residues" evidence="1">
    <location>
        <begin position="396"/>
        <end position="412"/>
    </location>
</feature>
<reference evidence="2" key="1">
    <citation type="journal article" date="2020" name="New Phytol.">
        <title>Comparative genomics reveals dynamic genome evolution in host specialist ectomycorrhizal fungi.</title>
        <authorList>
            <person name="Lofgren L.A."/>
            <person name="Nguyen N.H."/>
            <person name="Vilgalys R."/>
            <person name="Ruytinx J."/>
            <person name="Liao H.L."/>
            <person name="Branco S."/>
            <person name="Kuo A."/>
            <person name="LaButti K."/>
            <person name="Lipzen A."/>
            <person name="Andreopoulos W."/>
            <person name="Pangilinan J."/>
            <person name="Riley R."/>
            <person name="Hundley H."/>
            <person name="Na H."/>
            <person name="Barry K."/>
            <person name="Grigoriev I.V."/>
            <person name="Stajich J.E."/>
            <person name="Kennedy P.G."/>
        </authorList>
    </citation>
    <scope>NUCLEOTIDE SEQUENCE</scope>
    <source>
        <strain evidence="2">FC203</strain>
    </source>
</reference>
<feature type="region of interest" description="Disordered" evidence="1">
    <location>
        <begin position="964"/>
        <end position="999"/>
    </location>
</feature>
<accession>A0AAD4HP66</accession>
<feature type="compositionally biased region" description="Polar residues" evidence="1">
    <location>
        <begin position="223"/>
        <end position="239"/>
    </location>
</feature>
<feature type="compositionally biased region" description="Polar residues" evidence="1">
    <location>
        <begin position="257"/>
        <end position="292"/>
    </location>
</feature>
<feature type="region of interest" description="Disordered" evidence="1">
    <location>
        <begin position="394"/>
        <end position="421"/>
    </location>
</feature>
<name>A0AAD4HP66_9AGAM</name>
<protein>
    <submittedName>
        <fullName evidence="2">Uncharacterized protein</fullName>
    </submittedName>
</protein>
<feature type="compositionally biased region" description="Polar residues" evidence="1">
    <location>
        <begin position="182"/>
        <end position="197"/>
    </location>
</feature>
<feature type="compositionally biased region" description="Polar residues" evidence="1">
    <location>
        <begin position="161"/>
        <end position="174"/>
    </location>
</feature>
<dbReference type="AlphaFoldDB" id="A0AAD4HP66"/>
<evidence type="ECO:0000313" key="3">
    <source>
        <dbReference type="Proteomes" id="UP001195769"/>
    </source>
</evidence>
<feature type="region of interest" description="Disordered" evidence="1">
    <location>
        <begin position="147"/>
        <end position="292"/>
    </location>
</feature>
<organism evidence="2 3">
    <name type="scientific">Suillus fuscotomentosus</name>
    <dbReference type="NCBI Taxonomy" id="1912939"/>
    <lineage>
        <taxon>Eukaryota</taxon>
        <taxon>Fungi</taxon>
        <taxon>Dikarya</taxon>
        <taxon>Basidiomycota</taxon>
        <taxon>Agaricomycotina</taxon>
        <taxon>Agaricomycetes</taxon>
        <taxon>Agaricomycetidae</taxon>
        <taxon>Boletales</taxon>
        <taxon>Suillineae</taxon>
        <taxon>Suillaceae</taxon>
        <taxon>Suillus</taxon>
    </lineage>
</organism>
<gene>
    <name evidence="2" type="ORF">F5891DRAFT_976545</name>
</gene>
<dbReference type="GeneID" id="64670916"/>
<evidence type="ECO:0000256" key="1">
    <source>
        <dbReference type="SAM" id="MobiDB-lite"/>
    </source>
</evidence>
<sequence length="1057" mass="117623">MPYVRFQYLQDSQLNPLQQNVNFTFWRWGFGALLFPKRWGLVPQRLNKGLGALESNFGLLVVHYVQGWADGCMAPALKTGRRTLVYHQLSSFSQLWNRTHTSQAPTASPGHSNQSVAYYINLSCNSGTLHPVSNQCYKDMIDVNAPRSRTSRKQKTLGVSAVNTDDASQDTQWHPHSKTSCKQKTSGVSVVNTDETQQPPPGPKLKTPQSQIKSSGRKLSVSVDCNATPDTTSQITQLSHPAPEAESTEDVLPDFANTDSLNKLPDTTSQTSQPSHPASEAQSPGDFFSNSALDVDSQNTLKTPKQNWHEDSASDLGSAARYTCGSKVKTTVTSCQLSRVRVWCPPLTMGWGLVPQLLNKGCDALESNIVMLNSSASNNIAYWDDPGFYRRRMSGFGQNPDSDVPSQNTVGAESNEEDDALQVDNIVDESSSSGSNFSADERKHQNAKKQKYAALTKYLIMHSPLPDSSPRHRQIMARIFTPHPLFLVQKGKGCQHSPEEHRPACNSAPDVEATEEELTTFKKKCGPMPRVAWDKARDLTWGLLTAADQLAKEFGRSRCDILIATGLGVTTSHKKRNNANTYRSWYWNTQEIPSGKTQSEINKIIDISYRELFKGVAEKDVETRKQLMVPYNWWLDEHEEGGGDKDIKSVATRIQWCKDQMASMAESWSNLEDLEVVGAVMYIGDDPAGAQTSGIFGGSENVRGYIDDNHVNLRQMLSTYMMVLCYRWLQGQGNAAGLDINIAGPNDKTFTSSNPLMSDRASLHLCCQHKEIARDCNHQEMRKVPASSWLSAAYKHTMFIALWPLETKFPGPNFSLKNRELRVIVGPYLKHKLGAMYDDERPEGKEEEKQEFEILPWEKVASAEGYSLWELGDCEEWKKVYQLAVKEKNVADVLRLGTAGGPSCSSNKTVAPIPICPPSSNAVARSRKTPAPMVTRPPLCTTNIITAPFAAPIAVPRALPRKVRTEHDSLGRPSHSQHQDHTHGQGLNEQPSFNSVQGGYEMGDREVVVDDLGVEDTLRIQQRMNHTRIRPPPFHLPLGGGCWQEVWDVPLIQIYKG</sequence>
<keyword evidence="3" id="KW-1185">Reference proteome</keyword>